<evidence type="ECO:0000256" key="1">
    <source>
        <dbReference type="SAM" id="Phobius"/>
    </source>
</evidence>
<dbReference type="PANTHER" id="PTHR30373:SF2">
    <property type="entry name" value="UPF0603 PROTEIN YGCG"/>
    <property type="match status" value="1"/>
</dbReference>
<dbReference type="Pfam" id="PF04536">
    <property type="entry name" value="TPM_phosphatase"/>
    <property type="match status" value="1"/>
</dbReference>
<reference evidence="3 4" key="1">
    <citation type="submission" date="2018-06" db="EMBL/GenBank/DDBJ databases">
        <authorList>
            <consortium name="Pathogen Informatics"/>
            <person name="Doyle S."/>
        </authorList>
    </citation>
    <scope>NUCLEOTIDE SEQUENCE [LARGE SCALE GENOMIC DNA]</scope>
    <source>
        <strain evidence="3 4">NCTC13456</strain>
    </source>
</reference>
<keyword evidence="1" id="KW-0812">Transmembrane</keyword>
<organism evidence="3 4">
    <name type="scientific">Empedobacter falsenii</name>
    <dbReference type="NCBI Taxonomy" id="343874"/>
    <lineage>
        <taxon>Bacteria</taxon>
        <taxon>Pseudomonadati</taxon>
        <taxon>Bacteroidota</taxon>
        <taxon>Flavobacteriia</taxon>
        <taxon>Flavobacteriales</taxon>
        <taxon>Weeksellaceae</taxon>
        <taxon>Empedobacter</taxon>
    </lineage>
</organism>
<dbReference type="STRING" id="343874.GCA_000805695_02605"/>
<keyword evidence="1" id="KW-0472">Membrane</keyword>
<keyword evidence="1" id="KW-1133">Transmembrane helix</keyword>
<protein>
    <submittedName>
        <fullName evidence="3">Domain of uncharacterized function (DUF477)</fullName>
    </submittedName>
</protein>
<dbReference type="Gene3D" id="3.10.310.50">
    <property type="match status" value="1"/>
</dbReference>
<proteinExistence type="predicted"/>
<evidence type="ECO:0000313" key="3">
    <source>
        <dbReference type="EMBL" id="STD59428.1"/>
    </source>
</evidence>
<gene>
    <name evidence="3" type="ORF">NCTC13456_03079</name>
</gene>
<evidence type="ECO:0000259" key="2">
    <source>
        <dbReference type="Pfam" id="PF04536"/>
    </source>
</evidence>
<feature type="domain" description="TPM" evidence="2">
    <location>
        <begin position="43"/>
        <end position="166"/>
    </location>
</feature>
<dbReference type="Proteomes" id="UP000254737">
    <property type="component" value="Unassembled WGS sequence"/>
</dbReference>
<feature type="transmembrane region" description="Helical" evidence="1">
    <location>
        <begin position="186"/>
        <end position="203"/>
    </location>
</feature>
<sequence>MNYQMKLATVKYFFLTFFLSILTVFGQTPDELVNMKHPPKKLVQDYAHVFDAMQLDELERKLVAYDDSTSTQILVLTVESLDGYPLETFANDIGQNWGVGTQGKDNGVVIVLSEQDRKITIRTGYSAQIYLPPSVNKSIIDNVIIPYFKQGDYADGINAGVNSIFQAFAGKYKQDKPKSQEPEMDWFALIFAIGFFIFIFIIISKGKGGNNGGNGGRRRSLLDDIIIMNTGSSVFGGGGFGSGGSSWGGSSGGGGGFGGFGGGSFGGGGASGSW</sequence>
<dbReference type="AlphaFoldDB" id="A0A376GHY4"/>
<name>A0A376GHY4_9FLAO</name>
<dbReference type="InterPro" id="IPR007621">
    <property type="entry name" value="TPM_dom"/>
</dbReference>
<evidence type="ECO:0000313" key="4">
    <source>
        <dbReference type="Proteomes" id="UP000254737"/>
    </source>
</evidence>
<accession>A0A376GHY4</accession>
<dbReference type="PANTHER" id="PTHR30373">
    <property type="entry name" value="UPF0603 PROTEIN YGCG"/>
    <property type="match status" value="1"/>
</dbReference>
<dbReference type="EMBL" id="UFXS01000001">
    <property type="protein sequence ID" value="STD59428.1"/>
    <property type="molecule type" value="Genomic_DNA"/>
</dbReference>